<dbReference type="VEuPathDB" id="FungiDB:AJ78_01696"/>
<proteinExistence type="predicted"/>
<dbReference type="AlphaFoldDB" id="A0A1J9PPA3"/>
<evidence type="ECO:0000313" key="2">
    <source>
        <dbReference type="Proteomes" id="UP000182235"/>
    </source>
</evidence>
<dbReference type="InterPro" id="IPR036514">
    <property type="entry name" value="SGNH_hydro_sf"/>
</dbReference>
<organism evidence="1 2">
    <name type="scientific">Emergomyces pasteurianus Ep9510</name>
    <dbReference type="NCBI Taxonomy" id="1447872"/>
    <lineage>
        <taxon>Eukaryota</taxon>
        <taxon>Fungi</taxon>
        <taxon>Dikarya</taxon>
        <taxon>Ascomycota</taxon>
        <taxon>Pezizomycotina</taxon>
        <taxon>Eurotiomycetes</taxon>
        <taxon>Eurotiomycetidae</taxon>
        <taxon>Onygenales</taxon>
        <taxon>Ajellomycetaceae</taxon>
        <taxon>Emergomyces</taxon>
    </lineage>
</organism>
<comment type="caution">
    <text evidence="1">The sequence shown here is derived from an EMBL/GenBank/DDBJ whole genome shotgun (WGS) entry which is preliminary data.</text>
</comment>
<dbReference type="Gene3D" id="3.40.50.1110">
    <property type="entry name" value="SGNH hydrolase"/>
    <property type="match status" value="1"/>
</dbReference>
<gene>
    <name evidence="1" type="ORF">AJ78_01696</name>
</gene>
<dbReference type="EMBL" id="LGRN01000040">
    <property type="protein sequence ID" value="OJD18257.1"/>
    <property type="molecule type" value="Genomic_DNA"/>
</dbReference>
<evidence type="ECO:0000313" key="1">
    <source>
        <dbReference type="EMBL" id="OJD18257.1"/>
    </source>
</evidence>
<sequence>MTSNASCSRPPGILVPCVLEYEIPSYIVDAALPKAPINTTAHQAVYSTWISTNGLGNQVFLADMQTPKKAYVECTFSALDKLYRQGAWYFVPMNVPSLQSTAGTAVCGPGAKRCRMWQRVTMVTGAYRYRTGYEVLVARRYAGLGQQL</sequence>
<name>A0A1J9PPA3_9EURO</name>
<accession>A0A1J9PPA3</accession>
<keyword evidence="2" id="KW-1185">Reference proteome</keyword>
<protein>
    <submittedName>
        <fullName evidence="1">Uncharacterized protein</fullName>
    </submittedName>
</protein>
<dbReference type="Proteomes" id="UP000182235">
    <property type="component" value="Unassembled WGS sequence"/>
</dbReference>
<reference evidence="1 2" key="1">
    <citation type="submission" date="2015-07" db="EMBL/GenBank/DDBJ databases">
        <title>Emmonsia species relationships and genome sequence.</title>
        <authorList>
            <consortium name="The Broad Institute Genomics Platform"/>
            <person name="Cuomo C.A."/>
            <person name="Munoz J.F."/>
            <person name="Imamovic A."/>
            <person name="Priest M.E."/>
            <person name="Young S."/>
            <person name="Clay O.K."/>
            <person name="McEwen J.G."/>
        </authorList>
    </citation>
    <scope>NUCLEOTIDE SEQUENCE [LARGE SCALE GENOMIC DNA]</scope>
    <source>
        <strain evidence="1 2">UAMH 9510</strain>
    </source>
</reference>